<feature type="region of interest" description="Disordered" evidence="1">
    <location>
        <begin position="1"/>
        <end position="20"/>
    </location>
</feature>
<dbReference type="PANTHER" id="PTHR21310">
    <property type="entry name" value="AMINOGLYCOSIDE PHOSPHOTRANSFERASE-RELATED-RELATED"/>
    <property type="match status" value="1"/>
</dbReference>
<organism evidence="3 4">
    <name type="scientific">Purpureocillium takamizusanense</name>
    <dbReference type="NCBI Taxonomy" id="2060973"/>
    <lineage>
        <taxon>Eukaryota</taxon>
        <taxon>Fungi</taxon>
        <taxon>Dikarya</taxon>
        <taxon>Ascomycota</taxon>
        <taxon>Pezizomycotina</taxon>
        <taxon>Sordariomycetes</taxon>
        <taxon>Hypocreomycetidae</taxon>
        <taxon>Hypocreales</taxon>
        <taxon>Ophiocordycipitaceae</taxon>
        <taxon>Purpureocillium</taxon>
    </lineage>
</organism>
<evidence type="ECO:0000313" key="3">
    <source>
        <dbReference type="EMBL" id="UNI21190.1"/>
    </source>
</evidence>
<dbReference type="EMBL" id="CP086359">
    <property type="protein sequence ID" value="UNI21190.1"/>
    <property type="molecule type" value="Genomic_DNA"/>
</dbReference>
<dbReference type="GeneID" id="72069150"/>
<dbReference type="OrthoDB" id="5404599at2759"/>
<dbReference type="InterPro" id="IPR011009">
    <property type="entry name" value="Kinase-like_dom_sf"/>
</dbReference>
<feature type="domain" description="Aminoglycoside phosphotransferase" evidence="2">
    <location>
        <begin position="82"/>
        <end position="246"/>
    </location>
</feature>
<dbReference type="KEGG" id="ptkz:JDV02_007201"/>
<proteinExistence type="predicted"/>
<accession>A0A9Q8QK74</accession>
<dbReference type="AlphaFoldDB" id="A0A9Q8QK74"/>
<evidence type="ECO:0000259" key="2">
    <source>
        <dbReference type="Pfam" id="PF01636"/>
    </source>
</evidence>
<protein>
    <recommendedName>
        <fullName evidence="2">Aminoglycoside phosphotransferase domain-containing protein</fullName>
    </recommendedName>
</protein>
<dbReference type="Proteomes" id="UP000829364">
    <property type="component" value="Chromosome 6"/>
</dbReference>
<gene>
    <name evidence="3" type="ORF">JDV02_007201</name>
</gene>
<reference evidence="3" key="1">
    <citation type="submission" date="2021-11" db="EMBL/GenBank/DDBJ databases">
        <title>Purpureocillium_takamizusanense_genome.</title>
        <authorList>
            <person name="Nguyen N.-H."/>
        </authorList>
    </citation>
    <scope>NUCLEOTIDE SEQUENCE</scope>
    <source>
        <strain evidence="3">PT3</strain>
    </source>
</reference>
<dbReference type="InterPro" id="IPR051678">
    <property type="entry name" value="AGP_Transferase"/>
</dbReference>
<dbReference type="PANTHER" id="PTHR21310:SF54">
    <property type="entry name" value="AMINOGLYCOSIDE PHOSPHOTRANSFERASE DOMAIN-CONTAINING PROTEIN"/>
    <property type="match status" value="1"/>
</dbReference>
<evidence type="ECO:0000313" key="4">
    <source>
        <dbReference type="Proteomes" id="UP000829364"/>
    </source>
</evidence>
<keyword evidence="4" id="KW-1185">Reference proteome</keyword>
<dbReference type="InterPro" id="IPR002575">
    <property type="entry name" value="Aminoglycoside_PTrfase"/>
</dbReference>
<sequence>MAAGEATSLRADSPVSQDSTRITTFTESSFFKERPTWKLPSPAEIRALNKESGNRRAEELSRPSPVTVPSLGLFVKYGADVTVAEVETQIRMRELLQGRVPIPEVFGWADDGGQRFIYMSLVDGDTLQARWGGMSEGERVAVCQELRSMVAAWRALPQEGCEPYVGSLGQRRLNDILLWYRPNFAGPFLGADAVSQFHDACGIMIDENVPITFAHADICPPNVLLTEGADPKVASVIDWGQAGWYPSYWENCKRGWWTPSLISSTLVYRRSGIPSMSR</sequence>
<dbReference type="SUPFAM" id="SSF56112">
    <property type="entry name" value="Protein kinase-like (PK-like)"/>
    <property type="match status" value="1"/>
</dbReference>
<evidence type="ECO:0000256" key="1">
    <source>
        <dbReference type="SAM" id="MobiDB-lite"/>
    </source>
</evidence>
<name>A0A9Q8QK74_9HYPO</name>
<dbReference type="RefSeq" id="XP_047844671.1">
    <property type="nucleotide sequence ID" value="XM_047988673.1"/>
</dbReference>
<dbReference type="Gene3D" id="3.90.1200.10">
    <property type="match status" value="1"/>
</dbReference>
<dbReference type="Pfam" id="PF01636">
    <property type="entry name" value="APH"/>
    <property type="match status" value="1"/>
</dbReference>